<dbReference type="InterPro" id="IPR011990">
    <property type="entry name" value="TPR-like_helical_dom_sf"/>
</dbReference>
<dbReference type="Gene3D" id="1.25.40.10">
    <property type="entry name" value="Tetratricopeptide repeat domain"/>
    <property type="match status" value="1"/>
</dbReference>
<dbReference type="PANTHER" id="PTHR37422">
    <property type="entry name" value="TEICHURONIC ACID BIOSYNTHESIS PROTEIN TUAE"/>
    <property type="match status" value="1"/>
</dbReference>
<dbReference type="PANTHER" id="PTHR37422:SF13">
    <property type="entry name" value="LIPOPOLYSACCHARIDE BIOSYNTHESIS PROTEIN PA4999-RELATED"/>
    <property type="match status" value="1"/>
</dbReference>
<dbReference type="HOGENOM" id="CLU_515657_0_0_10"/>
<dbReference type="SUPFAM" id="SSF48452">
    <property type="entry name" value="TPR-like"/>
    <property type="match status" value="1"/>
</dbReference>
<feature type="transmembrane region" description="Helical" evidence="1">
    <location>
        <begin position="222"/>
        <end position="242"/>
    </location>
</feature>
<dbReference type="EMBL" id="ACHB01000052">
    <property type="protein sequence ID" value="EEI92136.1"/>
    <property type="molecule type" value="Genomic_DNA"/>
</dbReference>
<feature type="transmembrane region" description="Helical" evidence="1">
    <location>
        <begin position="21"/>
        <end position="38"/>
    </location>
</feature>
<keyword evidence="1" id="KW-1133">Transmembrane helix</keyword>
<feature type="transmembrane region" description="Helical" evidence="1">
    <location>
        <begin position="249"/>
        <end position="267"/>
    </location>
</feature>
<comment type="caution">
    <text evidence="2">The sequence shown here is derived from an EMBL/GenBank/DDBJ whole genome shotgun (WGS) entry which is preliminary data.</text>
</comment>
<sequence>MDVNLSNSFDLKSSWTKRIGKILLLLLFFSTLNQWYFLPWSYLQLGQPNLLFGTLLLALCLFSSKELSFNQLDFFLLVLLCITILNQIQNPDFSYQDAISGVQLYVLYFLIKQNREWLTMKVVAWILLIIDCYILVHLIVTERIFYHLSYETFGLFENHTILAIFLAVSLPFVATVFNRPFWKFLVLITINAIVLSYSRTAFAALFISFIGYHILWNYKAKFNYILLILLVLCIILLFAYNVDSVYGRLLIWKICISEINYGSLVLGNGSGFLQNHYLDLQSSYFSIQRPLNEQLLAGQVHSPFNEGLRILIEHGIFVFGLVLYLIVAMYRQMFSNLFRYSTTFIGFSTFVIISAFSYPLSSSSVQLILVITLAFVNPSIHSSFRLEPFKFKGILNISLLVLVGFVVYYSANEMKYLRKWVKLRNSNYQTYNESLYLETAISLYPKIKDYPKIAHEYANTLYQIGLYADALEVANAAKELYSNLQITMLLAVIHEKLGNQRKAEAYLKSSIAMVPKLYYPKYLLFKFYQKNHQHIQAKEWATLISKFPIKVDSKEVQQMKQETKEYLLTKSH</sequence>
<dbReference type="AlphaFoldDB" id="C2FY83"/>
<keyword evidence="1" id="KW-0812">Transmembrane</keyword>
<organism evidence="2 3">
    <name type="scientific">Sphingobacterium spiritivorum ATCC 33300</name>
    <dbReference type="NCBI Taxonomy" id="525372"/>
    <lineage>
        <taxon>Bacteria</taxon>
        <taxon>Pseudomonadati</taxon>
        <taxon>Bacteroidota</taxon>
        <taxon>Sphingobacteriia</taxon>
        <taxon>Sphingobacteriales</taxon>
        <taxon>Sphingobacteriaceae</taxon>
        <taxon>Sphingobacterium</taxon>
    </lineage>
</organism>
<accession>C2FY83</accession>
<feature type="transmembrane region" description="Helical" evidence="1">
    <location>
        <begin position="44"/>
        <end position="62"/>
    </location>
</feature>
<feature type="transmembrane region" description="Helical" evidence="1">
    <location>
        <begin position="310"/>
        <end position="330"/>
    </location>
</feature>
<dbReference type="RefSeq" id="WP_003010641.1">
    <property type="nucleotide sequence ID" value="NZ_GG668633.1"/>
</dbReference>
<feature type="transmembrane region" description="Helical" evidence="1">
    <location>
        <begin position="160"/>
        <end position="177"/>
    </location>
</feature>
<name>C2FY83_SPHSI</name>
<evidence type="ECO:0000313" key="3">
    <source>
        <dbReference type="Proteomes" id="UP000006241"/>
    </source>
</evidence>
<evidence type="ECO:0000256" key="1">
    <source>
        <dbReference type="SAM" id="Phobius"/>
    </source>
</evidence>
<keyword evidence="1" id="KW-0472">Membrane</keyword>
<gene>
    <name evidence="2" type="ORF">HMPREF0765_2289</name>
</gene>
<feature type="transmembrane region" description="Helical" evidence="1">
    <location>
        <begin position="123"/>
        <end position="140"/>
    </location>
</feature>
<feature type="transmembrane region" description="Helical" evidence="1">
    <location>
        <begin position="337"/>
        <end position="358"/>
    </location>
</feature>
<feature type="transmembrane region" description="Helical" evidence="1">
    <location>
        <begin position="69"/>
        <end position="88"/>
    </location>
</feature>
<proteinExistence type="predicted"/>
<protein>
    <recommendedName>
        <fullName evidence="4">Tetratricopeptide repeat protein</fullName>
    </recommendedName>
</protein>
<dbReference type="Proteomes" id="UP000006241">
    <property type="component" value="Unassembled WGS sequence"/>
</dbReference>
<dbReference type="InterPro" id="IPR051533">
    <property type="entry name" value="WaaL-like"/>
</dbReference>
<evidence type="ECO:0000313" key="2">
    <source>
        <dbReference type="EMBL" id="EEI92136.1"/>
    </source>
</evidence>
<evidence type="ECO:0008006" key="4">
    <source>
        <dbReference type="Google" id="ProtNLM"/>
    </source>
</evidence>
<feature type="transmembrane region" description="Helical" evidence="1">
    <location>
        <begin position="184"/>
        <end position="210"/>
    </location>
</feature>
<feature type="transmembrane region" description="Helical" evidence="1">
    <location>
        <begin position="393"/>
        <end position="411"/>
    </location>
</feature>
<reference evidence="2 3" key="1">
    <citation type="submission" date="2009-01" db="EMBL/GenBank/DDBJ databases">
        <authorList>
            <person name="Qin X."/>
            <person name="Bachman B."/>
            <person name="Battles P."/>
            <person name="Bell A."/>
            <person name="Bess C."/>
            <person name="Bickham C."/>
            <person name="Chaboub L."/>
            <person name="Chen D."/>
            <person name="Coyle M."/>
            <person name="Deiros D.R."/>
            <person name="Dinh H."/>
            <person name="Forbes L."/>
            <person name="Fowler G."/>
            <person name="Francisco L."/>
            <person name="Fu Q."/>
            <person name="Gubbala S."/>
            <person name="Hale W."/>
            <person name="Han Y."/>
            <person name="Hemphill L."/>
            <person name="Highlander S.K."/>
            <person name="Hirani K."/>
            <person name="Hogues M."/>
            <person name="Jackson L."/>
            <person name="Jakkamsetti A."/>
            <person name="Javaid M."/>
            <person name="Jiang H."/>
            <person name="Korchina V."/>
            <person name="Kovar C."/>
            <person name="Lara F."/>
            <person name="Lee S."/>
            <person name="Mata R."/>
            <person name="Mathew T."/>
            <person name="Moen C."/>
            <person name="Morales K."/>
            <person name="Munidasa M."/>
            <person name="Nazareth L."/>
            <person name="Ngo R."/>
            <person name="Nguyen L."/>
            <person name="Okwuonu G."/>
            <person name="Ongeri F."/>
            <person name="Patil S."/>
            <person name="Petrosino J."/>
            <person name="Pham C."/>
            <person name="Pham P."/>
            <person name="Pu L.-L."/>
            <person name="Puazo M."/>
            <person name="Raj R."/>
            <person name="Reid J."/>
            <person name="Rouhana J."/>
            <person name="Saada N."/>
            <person name="Shang Y."/>
            <person name="Simmons D."/>
            <person name="Thornton R."/>
            <person name="Warren J."/>
            <person name="Weissenberger G."/>
            <person name="Zhang J."/>
            <person name="Zhang L."/>
            <person name="Zhou C."/>
            <person name="Zhu D."/>
            <person name="Muzny D."/>
            <person name="Worley K."/>
            <person name="Gibbs R."/>
        </authorList>
    </citation>
    <scope>NUCLEOTIDE SEQUENCE [LARGE SCALE GENOMIC DNA]</scope>
    <source>
        <strain evidence="2 3">ATCC 33300</strain>
    </source>
</reference>
<feature type="transmembrane region" description="Helical" evidence="1">
    <location>
        <begin position="94"/>
        <end position="111"/>
    </location>
</feature>